<feature type="transmembrane region" description="Helical" evidence="1">
    <location>
        <begin position="31"/>
        <end position="56"/>
    </location>
</feature>
<gene>
    <name evidence="2" type="ORF">LPTSP2_12510</name>
</gene>
<comment type="caution">
    <text evidence="2">The sequence shown here is derived from an EMBL/GenBank/DDBJ whole genome shotgun (WGS) entry which is preliminary data.</text>
</comment>
<dbReference type="Proteomes" id="UP000245206">
    <property type="component" value="Unassembled WGS sequence"/>
</dbReference>
<name>A0A2P2DBI4_9LEPT</name>
<keyword evidence="1" id="KW-1133">Transmembrane helix</keyword>
<proteinExistence type="predicted"/>
<dbReference type="EMBL" id="BFAZ01000006">
    <property type="protein sequence ID" value="GBF41965.1"/>
    <property type="molecule type" value="Genomic_DNA"/>
</dbReference>
<keyword evidence="3" id="KW-1185">Reference proteome</keyword>
<dbReference type="OrthoDB" id="340244at2"/>
<organism evidence="2 3">
    <name type="scientific">Leptospira ellinghausenii</name>
    <dbReference type="NCBI Taxonomy" id="1917822"/>
    <lineage>
        <taxon>Bacteria</taxon>
        <taxon>Pseudomonadati</taxon>
        <taxon>Spirochaetota</taxon>
        <taxon>Spirochaetia</taxon>
        <taxon>Leptospirales</taxon>
        <taxon>Leptospiraceae</taxon>
        <taxon>Leptospira</taxon>
    </lineage>
</organism>
<dbReference type="GO" id="GO:0004143">
    <property type="term" value="F:ATP-dependent diacylglycerol kinase activity"/>
    <property type="evidence" value="ECO:0007669"/>
    <property type="project" value="InterPro"/>
</dbReference>
<sequence length="248" mass="28166">MSSGFNFFRKIWHVLGLIIPVTLYLDPFRDAFGLVYATRAILVTSLGIFLLALFLLELFRLSHSGFEAFFYQYFGFLMKESERKRFNGTVPYFLANLIVVCFFPAEVAILAILFLVIGDPFAAYVGSKYGKHRFYNGKSIEGVFGFLIPAFIFSVFVLYLITKSHPESFISLYDHHGFTWTPIVIVFVSVLLSCVTEFFSNTTAKGLVDDNLLIPVVGAISLSVLSLLYLDYTPMDFFFDPNGLYIQK</sequence>
<protein>
    <submittedName>
        <fullName evidence="2">Dolichol kinase</fullName>
    </submittedName>
</protein>
<keyword evidence="1" id="KW-0812">Transmembrane</keyword>
<dbReference type="PANTHER" id="PTHR31303">
    <property type="entry name" value="CTP-DEPENDENT DIACYLGLYCEROL KINASE 1"/>
    <property type="match status" value="1"/>
</dbReference>
<keyword evidence="2" id="KW-0418">Kinase</keyword>
<evidence type="ECO:0000256" key="1">
    <source>
        <dbReference type="SAM" id="Phobius"/>
    </source>
</evidence>
<feature type="transmembrane region" description="Helical" evidence="1">
    <location>
        <begin position="143"/>
        <end position="161"/>
    </location>
</feature>
<dbReference type="AlphaFoldDB" id="A0A2P2DBI4"/>
<reference evidence="3" key="1">
    <citation type="journal article" date="2019" name="Microbiol. Immunol.">
        <title>Molecular and phenotypic characterization of Leptospira johnsonii sp. nov., Leptospira ellinghausenii sp. nov. and Leptospira ryugenii sp. nov. isolated from soil and water in Japan.</title>
        <authorList>
            <person name="Masuzawa T."/>
            <person name="Saito M."/>
            <person name="Nakao R."/>
            <person name="Nikaido Y."/>
            <person name="Matsumoto M."/>
            <person name="Ogawa M."/>
            <person name="Yokoyama M."/>
            <person name="Hidaka Y."/>
            <person name="Tomita J."/>
            <person name="Sakakibara K."/>
            <person name="Suzuki K."/>
            <person name="Yasuda S."/>
            <person name="Sato H."/>
            <person name="Yamaguchi M."/>
            <person name="Yoshida S.I."/>
            <person name="Koizumi N."/>
            <person name="Kawamura Y."/>
        </authorList>
    </citation>
    <scope>NUCLEOTIDE SEQUENCE [LARGE SCALE GENOMIC DNA]</scope>
    <source>
        <strain evidence="3">E18</strain>
    </source>
</reference>
<dbReference type="RefSeq" id="WP_108959106.1">
    <property type="nucleotide sequence ID" value="NZ_BFAZ01000006.1"/>
</dbReference>
<accession>A0A2P2DBI4</accession>
<dbReference type="PANTHER" id="PTHR31303:SF1">
    <property type="entry name" value="CTP-DEPENDENT DIACYLGLYCEROL KINASE 1"/>
    <property type="match status" value="1"/>
</dbReference>
<feature type="transmembrane region" description="Helical" evidence="1">
    <location>
        <begin position="212"/>
        <end position="230"/>
    </location>
</feature>
<evidence type="ECO:0000313" key="3">
    <source>
        <dbReference type="Proteomes" id="UP000245206"/>
    </source>
</evidence>
<evidence type="ECO:0000313" key="2">
    <source>
        <dbReference type="EMBL" id="GBF41965.1"/>
    </source>
</evidence>
<dbReference type="InterPro" id="IPR037997">
    <property type="entry name" value="Dgk1-like"/>
</dbReference>
<feature type="transmembrane region" description="Helical" evidence="1">
    <location>
        <begin position="182"/>
        <end position="200"/>
    </location>
</feature>
<keyword evidence="1" id="KW-0472">Membrane</keyword>
<keyword evidence="2" id="KW-0808">Transferase</keyword>
<feature type="transmembrane region" description="Helical" evidence="1">
    <location>
        <begin position="7"/>
        <end position="25"/>
    </location>
</feature>